<dbReference type="InterPro" id="IPR036286">
    <property type="entry name" value="LexA/Signal_pep-like_sf"/>
</dbReference>
<accession>A0A1M5Z698</accession>
<dbReference type="OrthoDB" id="9787787at2"/>
<proteinExistence type="predicted"/>
<dbReference type="Pfam" id="PF00717">
    <property type="entry name" value="Peptidase_S24"/>
    <property type="match status" value="1"/>
</dbReference>
<evidence type="ECO:0000313" key="3">
    <source>
        <dbReference type="Proteomes" id="UP000184268"/>
    </source>
</evidence>
<dbReference type="Gene3D" id="2.10.109.10">
    <property type="entry name" value="Umud Fragment, subunit A"/>
    <property type="match status" value="1"/>
</dbReference>
<dbReference type="RefSeq" id="WP_067661954.1">
    <property type="nucleotide sequence ID" value="NZ_FQXG01000009.1"/>
</dbReference>
<gene>
    <name evidence="2" type="ORF">SAMN02745129_4674</name>
</gene>
<keyword evidence="3" id="KW-1185">Reference proteome</keyword>
<evidence type="ECO:0000259" key="1">
    <source>
        <dbReference type="Pfam" id="PF00717"/>
    </source>
</evidence>
<evidence type="ECO:0000313" key="2">
    <source>
        <dbReference type="EMBL" id="SHI19413.1"/>
    </source>
</evidence>
<dbReference type="STRING" id="299255.SAMN02745129_4674"/>
<reference evidence="2 3" key="1">
    <citation type="submission" date="2016-11" db="EMBL/GenBank/DDBJ databases">
        <authorList>
            <person name="Jaros S."/>
            <person name="Januszkiewicz K."/>
            <person name="Wedrychowicz H."/>
        </authorList>
    </citation>
    <scope>NUCLEOTIDE SEQUENCE [LARGE SCALE GENOMIC DNA]</scope>
    <source>
        <strain evidence="2 3">DSM 16917</strain>
    </source>
</reference>
<dbReference type="AlphaFoldDB" id="A0A1M5Z698"/>
<sequence length="125" mass="13732">MSGYPVFGFPSPANDYENPVALSLDALLISKPAATQYLRAANDKLKSFGIRRGDLLVLERGRQPKHRDLIAAVIDGEFTLGFLDSESATQPVLWTPEGRQSLPEIEGVITSSVRLWQRPAELPAL</sequence>
<feature type="domain" description="Peptidase S24/S26A/S26B/S26C" evidence="1">
    <location>
        <begin position="8"/>
        <end position="80"/>
    </location>
</feature>
<dbReference type="Proteomes" id="UP000184268">
    <property type="component" value="Unassembled WGS sequence"/>
</dbReference>
<organism evidence="2 3">
    <name type="scientific">Ferrimonas marina</name>
    <dbReference type="NCBI Taxonomy" id="299255"/>
    <lineage>
        <taxon>Bacteria</taxon>
        <taxon>Pseudomonadati</taxon>
        <taxon>Pseudomonadota</taxon>
        <taxon>Gammaproteobacteria</taxon>
        <taxon>Alteromonadales</taxon>
        <taxon>Ferrimonadaceae</taxon>
        <taxon>Ferrimonas</taxon>
    </lineage>
</organism>
<dbReference type="InterPro" id="IPR015927">
    <property type="entry name" value="Peptidase_S24_S26A/B/C"/>
</dbReference>
<name>A0A1M5Z698_9GAMM</name>
<dbReference type="EMBL" id="FQXG01000009">
    <property type="protein sequence ID" value="SHI19413.1"/>
    <property type="molecule type" value="Genomic_DNA"/>
</dbReference>
<protein>
    <submittedName>
        <fullName evidence="2">DNA polymerase V</fullName>
    </submittedName>
</protein>
<dbReference type="SUPFAM" id="SSF51306">
    <property type="entry name" value="LexA/Signal peptidase"/>
    <property type="match status" value="1"/>
</dbReference>